<dbReference type="CDD" id="cd04301">
    <property type="entry name" value="NAT_SF"/>
    <property type="match status" value="1"/>
</dbReference>
<dbReference type="PROSITE" id="PS51186">
    <property type="entry name" value="GNAT"/>
    <property type="match status" value="1"/>
</dbReference>
<keyword evidence="3" id="KW-1185">Reference proteome</keyword>
<comment type="caution">
    <text evidence="2">The sequence shown here is derived from an EMBL/GenBank/DDBJ whole genome shotgun (WGS) entry which is preliminary data.</text>
</comment>
<evidence type="ECO:0000313" key="2">
    <source>
        <dbReference type="EMBL" id="MEC4723725.1"/>
    </source>
</evidence>
<dbReference type="Proteomes" id="UP001352263">
    <property type="component" value="Unassembled WGS sequence"/>
</dbReference>
<reference evidence="2 3" key="1">
    <citation type="submission" date="2023-10" db="EMBL/GenBank/DDBJ databases">
        <title>Noviherbaspirillum sp. CPCC 100848 genome assembly.</title>
        <authorList>
            <person name="Li X.Y."/>
            <person name="Fang X.M."/>
        </authorList>
    </citation>
    <scope>NUCLEOTIDE SEQUENCE [LARGE SCALE GENOMIC DNA]</scope>
    <source>
        <strain evidence="2 3">CPCC 100848</strain>
    </source>
</reference>
<accession>A0ABU6JJ57</accession>
<feature type="domain" description="N-acetyltransferase" evidence="1">
    <location>
        <begin position="1"/>
        <end position="161"/>
    </location>
</feature>
<protein>
    <submittedName>
        <fullName evidence="2">GNAT family N-acetyltransferase</fullName>
    </submittedName>
</protein>
<dbReference type="InterPro" id="IPR000182">
    <property type="entry name" value="GNAT_dom"/>
</dbReference>
<dbReference type="SUPFAM" id="SSF55729">
    <property type="entry name" value="Acyl-CoA N-acyltransferases (Nat)"/>
    <property type="match status" value="1"/>
</dbReference>
<dbReference type="InterPro" id="IPR016181">
    <property type="entry name" value="Acyl_CoA_acyltransferase"/>
</dbReference>
<dbReference type="EMBL" id="JAWIIV010000071">
    <property type="protein sequence ID" value="MEC4723725.1"/>
    <property type="molecule type" value="Genomic_DNA"/>
</dbReference>
<name>A0ABU6JJ57_9BURK</name>
<organism evidence="2 3">
    <name type="scientific">Noviherbaspirillum album</name>
    <dbReference type="NCBI Taxonomy" id="3080276"/>
    <lineage>
        <taxon>Bacteria</taxon>
        <taxon>Pseudomonadati</taxon>
        <taxon>Pseudomonadota</taxon>
        <taxon>Betaproteobacteria</taxon>
        <taxon>Burkholderiales</taxon>
        <taxon>Oxalobacteraceae</taxon>
        <taxon>Noviherbaspirillum</taxon>
    </lineage>
</organism>
<gene>
    <name evidence="2" type="ORF">RY831_31880</name>
</gene>
<sequence length="161" mass="17930">MMTQADVPEVMRVQAGCYHPSMLESEGAIRARLKTVPDLSWVAQANGRISAYLVAYRSRLGKLGALGAPFNVAPDPDTLYLHDLAVDTACKGQGMGPLLVRMALDRACSESLAYSSLISVQSSRDFWERQGYSIWRRLDARQADQLRTYPGQAWYMVNTLK</sequence>
<dbReference type="RefSeq" id="WP_326510328.1">
    <property type="nucleotide sequence ID" value="NZ_JAWIIV010000071.1"/>
</dbReference>
<dbReference type="Gene3D" id="3.40.630.30">
    <property type="match status" value="1"/>
</dbReference>
<evidence type="ECO:0000313" key="3">
    <source>
        <dbReference type="Proteomes" id="UP001352263"/>
    </source>
</evidence>
<dbReference type="Pfam" id="PF00583">
    <property type="entry name" value="Acetyltransf_1"/>
    <property type="match status" value="1"/>
</dbReference>
<evidence type="ECO:0000259" key="1">
    <source>
        <dbReference type="PROSITE" id="PS51186"/>
    </source>
</evidence>
<proteinExistence type="predicted"/>